<accession>A0ABW4BRQ4</accession>
<keyword evidence="3" id="KW-0805">Transcription regulation</keyword>
<name>A0ABW4BRQ4_9LACO</name>
<gene>
    <name evidence="10" type="ORF">ACFQ4R_11370</name>
</gene>
<keyword evidence="1 6" id="KW-0597">Phosphoprotein</keyword>
<dbReference type="SUPFAM" id="SSF46894">
    <property type="entry name" value="C-terminal effector domain of the bipartite response regulators"/>
    <property type="match status" value="1"/>
</dbReference>
<proteinExistence type="predicted"/>
<dbReference type="PANTHER" id="PTHR48111">
    <property type="entry name" value="REGULATOR OF RPOS"/>
    <property type="match status" value="1"/>
</dbReference>
<dbReference type="PANTHER" id="PTHR48111:SF73">
    <property type="entry name" value="ALKALINE PHOSPHATASE SYNTHESIS TRANSCRIPTIONAL REGULATORY PROTEIN PHOP"/>
    <property type="match status" value="1"/>
</dbReference>
<dbReference type="InterPro" id="IPR011006">
    <property type="entry name" value="CheY-like_superfamily"/>
</dbReference>
<dbReference type="CDD" id="cd00383">
    <property type="entry name" value="trans_reg_C"/>
    <property type="match status" value="1"/>
</dbReference>
<dbReference type="Proteomes" id="UP001597191">
    <property type="component" value="Unassembled WGS sequence"/>
</dbReference>
<feature type="modified residue" description="4-aspartylphosphate" evidence="6">
    <location>
        <position position="52"/>
    </location>
</feature>
<evidence type="ECO:0000259" key="9">
    <source>
        <dbReference type="PROSITE" id="PS51755"/>
    </source>
</evidence>
<keyword evidence="11" id="KW-1185">Reference proteome</keyword>
<dbReference type="RefSeq" id="WP_125648122.1">
    <property type="nucleotide sequence ID" value="NZ_JBHTOH010000094.1"/>
</dbReference>
<organism evidence="10 11">
    <name type="scientific">Lapidilactobacillus gannanensis</name>
    <dbReference type="NCBI Taxonomy" id="2486002"/>
    <lineage>
        <taxon>Bacteria</taxon>
        <taxon>Bacillati</taxon>
        <taxon>Bacillota</taxon>
        <taxon>Bacilli</taxon>
        <taxon>Lactobacillales</taxon>
        <taxon>Lactobacillaceae</taxon>
        <taxon>Lapidilactobacillus</taxon>
    </lineage>
</organism>
<dbReference type="InterPro" id="IPR039420">
    <property type="entry name" value="WalR-like"/>
</dbReference>
<dbReference type="PROSITE" id="PS51755">
    <property type="entry name" value="OMPR_PHOB"/>
    <property type="match status" value="1"/>
</dbReference>
<dbReference type="SUPFAM" id="SSF52172">
    <property type="entry name" value="CheY-like"/>
    <property type="match status" value="1"/>
</dbReference>
<evidence type="ECO:0000259" key="8">
    <source>
        <dbReference type="PROSITE" id="PS50110"/>
    </source>
</evidence>
<feature type="domain" description="OmpR/PhoB-type" evidence="9">
    <location>
        <begin position="129"/>
        <end position="228"/>
    </location>
</feature>
<dbReference type="Pfam" id="PF00072">
    <property type="entry name" value="Response_reg"/>
    <property type="match status" value="1"/>
</dbReference>
<sequence length="235" mass="27125">MEKILVVDDEAAIRDLIQYNLETAGFAVTTADNGVTACQLAENETFACIVLDLMLPKRSGVEVTKYLRLREIMTPIIMLTARHEEADKIIGLELGADDYMTKPFSPRELVARIKAIRRRVQEPPTLAKNVQVTFGPITWQMNETFLRQGKRELPLTRKEFELLTFLVQNRQKVISRQQIILEVWQSHEPIMSRMVDMQVSHLRDKIEPDPKHPQFLLTARGFGYRLEVSSYEKQA</sequence>
<feature type="domain" description="Response regulatory" evidence="8">
    <location>
        <begin position="3"/>
        <end position="117"/>
    </location>
</feature>
<keyword evidence="2" id="KW-0902">Two-component regulatory system</keyword>
<evidence type="ECO:0000256" key="6">
    <source>
        <dbReference type="PROSITE-ProRule" id="PRU00169"/>
    </source>
</evidence>
<dbReference type="Pfam" id="PF00486">
    <property type="entry name" value="Trans_reg_C"/>
    <property type="match status" value="1"/>
</dbReference>
<evidence type="ECO:0000256" key="5">
    <source>
        <dbReference type="ARBA" id="ARBA00023163"/>
    </source>
</evidence>
<keyword evidence="4 7" id="KW-0238">DNA-binding</keyword>
<comment type="caution">
    <text evidence="10">The sequence shown here is derived from an EMBL/GenBank/DDBJ whole genome shotgun (WGS) entry which is preliminary data.</text>
</comment>
<dbReference type="InterPro" id="IPR016032">
    <property type="entry name" value="Sig_transdc_resp-reg_C-effctor"/>
</dbReference>
<evidence type="ECO:0000256" key="3">
    <source>
        <dbReference type="ARBA" id="ARBA00023015"/>
    </source>
</evidence>
<reference evidence="11" key="1">
    <citation type="journal article" date="2019" name="Int. J. Syst. Evol. Microbiol.">
        <title>The Global Catalogue of Microorganisms (GCM) 10K type strain sequencing project: providing services to taxonomists for standard genome sequencing and annotation.</title>
        <authorList>
            <consortium name="The Broad Institute Genomics Platform"/>
            <consortium name="The Broad Institute Genome Sequencing Center for Infectious Disease"/>
            <person name="Wu L."/>
            <person name="Ma J."/>
        </authorList>
    </citation>
    <scope>NUCLEOTIDE SEQUENCE [LARGE SCALE GENOMIC DNA]</scope>
    <source>
        <strain evidence="11">CCM 8937</strain>
    </source>
</reference>
<evidence type="ECO:0000313" key="10">
    <source>
        <dbReference type="EMBL" id="MFD1412180.1"/>
    </source>
</evidence>
<evidence type="ECO:0000256" key="1">
    <source>
        <dbReference type="ARBA" id="ARBA00022553"/>
    </source>
</evidence>
<dbReference type="Gene3D" id="6.10.250.690">
    <property type="match status" value="1"/>
</dbReference>
<dbReference type="Gene3D" id="1.10.10.10">
    <property type="entry name" value="Winged helix-like DNA-binding domain superfamily/Winged helix DNA-binding domain"/>
    <property type="match status" value="1"/>
</dbReference>
<dbReference type="SMART" id="SM00862">
    <property type="entry name" value="Trans_reg_C"/>
    <property type="match status" value="1"/>
</dbReference>
<dbReference type="InterPro" id="IPR001867">
    <property type="entry name" value="OmpR/PhoB-type_DNA-bd"/>
</dbReference>
<evidence type="ECO:0000256" key="2">
    <source>
        <dbReference type="ARBA" id="ARBA00023012"/>
    </source>
</evidence>
<dbReference type="InterPro" id="IPR001789">
    <property type="entry name" value="Sig_transdc_resp-reg_receiver"/>
</dbReference>
<evidence type="ECO:0000313" key="11">
    <source>
        <dbReference type="Proteomes" id="UP001597191"/>
    </source>
</evidence>
<protein>
    <submittedName>
        <fullName evidence="10">Response regulator transcription factor</fullName>
    </submittedName>
</protein>
<dbReference type="Gene3D" id="3.40.50.2300">
    <property type="match status" value="1"/>
</dbReference>
<dbReference type="SMART" id="SM00448">
    <property type="entry name" value="REC"/>
    <property type="match status" value="1"/>
</dbReference>
<feature type="DNA-binding region" description="OmpR/PhoB-type" evidence="7">
    <location>
        <begin position="129"/>
        <end position="228"/>
    </location>
</feature>
<dbReference type="PROSITE" id="PS50110">
    <property type="entry name" value="RESPONSE_REGULATORY"/>
    <property type="match status" value="1"/>
</dbReference>
<keyword evidence="5" id="KW-0804">Transcription</keyword>
<dbReference type="InterPro" id="IPR036388">
    <property type="entry name" value="WH-like_DNA-bd_sf"/>
</dbReference>
<dbReference type="EMBL" id="JBHTOH010000094">
    <property type="protein sequence ID" value="MFD1412180.1"/>
    <property type="molecule type" value="Genomic_DNA"/>
</dbReference>
<evidence type="ECO:0000256" key="4">
    <source>
        <dbReference type="ARBA" id="ARBA00023125"/>
    </source>
</evidence>
<evidence type="ECO:0000256" key="7">
    <source>
        <dbReference type="PROSITE-ProRule" id="PRU01091"/>
    </source>
</evidence>